<dbReference type="Pfam" id="PF00053">
    <property type="entry name" value="EGF_laminin"/>
    <property type="match status" value="5"/>
</dbReference>
<sequence>MRILLLLAASAILSHAQNDCSWGACYPPTDDLLLGRAHQLQASSTCGLTGSEIFCTPYQQRKMKCCPCDSRNPNSQLAHTVQDVVSTSGPDRWWQSQKETSPVTLQLNLNNLFQLDNLVLNFKGPRPSALVIERTLDNGKTWQPTLYMATNCQKAFPSVPTRVPLAMEQTYCYTLPPTDTNPYKDHTIEYSPLHQYAYVAAPKSQKIEDVSGLTGLRVRFTELGDVPHLPGRSLSRFYALKEMKVMGSCMCHGHANRCLPQGYSSSLLPSTIQVNAQCDCQHNTAGVNCERCADLYNDLPWRPAEEGNTHACKRCECNNHAQRCRFDWAVYEASGQRSGGVCENCMHHTTGPKCDQCAPGYQPNPRSRMDRPDACIRCICSAEGTVNSGRCDDSTGSCQCKANVEGPRCDRCKTGYYGLSSSNPLGCTKCSCSPHGSLSDICDPSTGQCLCRPHFHGITCNVCVKGYWKPNMSETCKPCGCDATKSTTDSCDQLTGQCQCRSGFGGRTCTECPDNTYGDPLKGCQPCDCDASGTLPGVCDKQSGVCLCRPGVSGARCDSCSPDRCDSFPDCEMCPSCFFNLNTQQKNLRSVLLRLASRLSSQSGGAADFGPRISDLEASLKIIQNSMSLSPITDTRDALSKLKKLRYQVDNDLSPLTKTPGLDSELDKLQDLLESFTLVYNAKKAVTENSISPNNIGAFTAISYAYDNSTDATKKVEAGKNTIKESTDVREKTEDIQSKVQPANTRDLDKLNNSMASQPNLTPVARQVCGSVHSEPCTPLQCEIGDLCTPVGDAPCEKGGKCVGALPLSKRADADAKDVKEGLDKLSGRITDAAEKLQKTQEMTNQVRQSTEKLSSKLQQARDELEDDLNETRSVVKELKDFLSDPSANLTHVQKVSDWILNAKLPPRLAGLKGKLQELKDLTANLPDSTAVLREAEPQLDAAKKLLQDAQDARDTALGVKADVDGLLAGFSSVSPSLAELEDKLQDKMDVIETLNNNLTKAKDQLVPAEKALDDVSTLIKPMKPQLDKLKDLLQDGGQLAEDARENAEKADKEAAAGNQDLLTLEKHLDSLKEKDVPRTDGETEPAEDRLNKLQQDAGVLANITKNMLQALDGKADSIQRLQDEIVQKSTKLEQLDVDLKTLLTQLRKKADDLSACQG</sequence>
<evidence type="ECO:0000256" key="7">
    <source>
        <dbReference type="ARBA" id="ARBA00022889"/>
    </source>
</evidence>
<evidence type="ECO:0000256" key="6">
    <source>
        <dbReference type="ARBA" id="ARBA00022869"/>
    </source>
</evidence>
<feature type="domain" description="Laminin EGF-like" evidence="16">
    <location>
        <begin position="430"/>
        <end position="478"/>
    </location>
</feature>
<reference evidence="18" key="2">
    <citation type="submission" date="2025-08" db="UniProtKB">
        <authorList>
            <consortium name="Ensembl"/>
        </authorList>
    </citation>
    <scope>IDENTIFICATION</scope>
</reference>
<evidence type="ECO:0000313" key="19">
    <source>
        <dbReference type="Proteomes" id="UP000472276"/>
    </source>
</evidence>
<keyword evidence="4 15" id="KW-0732">Signal</keyword>
<dbReference type="GO" id="GO:0070831">
    <property type="term" value="P:basement membrane assembly"/>
    <property type="evidence" value="ECO:0007669"/>
    <property type="project" value="TreeGrafter"/>
</dbReference>
<evidence type="ECO:0000259" key="17">
    <source>
        <dbReference type="PROSITE" id="PS51117"/>
    </source>
</evidence>
<dbReference type="InterPro" id="IPR050440">
    <property type="entry name" value="Laminin/Netrin_ECM"/>
</dbReference>
<dbReference type="GO" id="GO:0034446">
    <property type="term" value="P:substrate adhesion-dependent cell spreading"/>
    <property type="evidence" value="ECO:0007669"/>
    <property type="project" value="TreeGrafter"/>
</dbReference>
<evidence type="ECO:0000256" key="4">
    <source>
        <dbReference type="ARBA" id="ARBA00022729"/>
    </source>
</evidence>
<dbReference type="PANTHER" id="PTHR10574">
    <property type="entry name" value="NETRIN/LAMININ-RELATED"/>
    <property type="match status" value="1"/>
</dbReference>
<evidence type="ECO:0000256" key="8">
    <source>
        <dbReference type="ARBA" id="ARBA00023054"/>
    </source>
</evidence>
<dbReference type="SMART" id="SM00180">
    <property type="entry name" value="EGF_Lam"/>
    <property type="match status" value="6"/>
</dbReference>
<evidence type="ECO:0000256" key="12">
    <source>
        <dbReference type="PROSITE-ProRule" id="PRU00460"/>
    </source>
</evidence>
<dbReference type="GO" id="GO:0009888">
    <property type="term" value="P:tissue development"/>
    <property type="evidence" value="ECO:0007669"/>
    <property type="project" value="TreeGrafter"/>
</dbReference>
<feature type="disulfide bond" evidence="12">
    <location>
        <begin position="451"/>
        <end position="460"/>
    </location>
</feature>
<reference evidence="19" key="1">
    <citation type="submission" date="2020-03" db="EMBL/GenBank/DDBJ databases">
        <title>Evolution of repeat sequences and sex chromosomes of tilapia species revealed by chromosome-level genomes.</title>
        <authorList>
            <person name="Xu L."/>
            <person name="Tao W."/>
            <person name="Wang D."/>
            <person name="Zhou Q."/>
        </authorList>
    </citation>
    <scope>NUCLEOTIDE SEQUENCE [LARGE SCALE GENOMIC DNA]</scope>
    <source>
        <strain evidence="19">Israel</strain>
    </source>
</reference>
<dbReference type="AlphaFoldDB" id="A0AAZ1X8I5"/>
<feature type="disulfide bond" evidence="12">
    <location>
        <begin position="479"/>
        <end position="491"/>
    </location>
</feature>
<feature type="region of interest" description="Disordered" evidence="14">
    <location>
        <begin position="725"/>
        <end position="757"/>
    </location>
</feature>
<feature type="coiled-coil region" evidence="13">
    <location>
        <begin position="823"/>
        <end position="882"/>
    </location>
</feature>
<dbReference type="PRINTS" id="PR00011">
    <property type="entry name" value="EGFLAMININ"/>
</dbReference>
<dbReference type="SUPFAM" id="SSF57196">
    <property type="entry name" value="EGF/Laminin"/>
    <property type="match status" value="6"/>
</dbReference>
<feature type="compositionally biased region" description="Basic and acidic residues" evidence="14">
    <location>
        <begin position="725"/>
        <end position="737"/>
    </location>
</feature>
<feature type="disulfide bond" evidence="12">
    <location>
        <begin position="400"/>
        <end position="409"/>
    </location>
</feature>
<dbReference type="Pfam" id="PF24973">
    <property type="entry name" value="EGF_LMN_ATRN"/>
    <property type="match status" value="1"/>
</dbReference>
<dbReference type="GO" id="GO:0016477">
    <property type="term" value="P:cell migration"/>
    <property type="evidence" value="ECO:0007669"/>
    <property type="project" value="TreeGrafter"/>
</dbReference>
<accession>A0AAZ1X8I5</accession>
<keyword evidence="3" id="KW-0272">Extracellular matrix</keyword>
<evidence type="ECO:0000256" key="14">
    <source>
        <dbReference type="SAM" id="MobiDB-lite"/>
    </source>
</evidence>
<comment type="subcellular location">
    <subcellularLocation>
        <location evidence="1">Secreted</location>
        <location evidence="1">Extracellular space</location>
        <location evidence="1">Extracellular matrix</location>
        <location evidence="1">Basement membrane</location>
    </subcellularLocation>
</comment>
<feature type="disulfide bond" evidence="12">
    <location>
        <begin position="527"/>
        <end position="539"/>
    </location>
</feature>
<keyword evidence="11 12" id="KW-0424">Laminin EGF-like domain</keyword>
<dbReference type="PANTHER" id="PTHR10574:SF268">
    <property type="entry name" value="LAMININ SUBUNIT BETA-3"/>
    <property type="match status" value="1"/>
</dbReference>
<feature type="disulfide bond" evidence="12">
    <location>
        <begin position="500"/>
        <end position="509"/>
    </location>
</feature>
<dbReference type="FunFam" id="2.10.25.10:FF:000084">
    <property type="entry name" value="Laminin subunit alpha 3"/>
    <property type="match status" value="1"/>
</dbReference>
<evidence type="ECO:0000256" key="2">
    <source>
        <dbReference type="ARBA" id="ARBA00022525"/>
    </source>
</evidence>
<proteinExistence type="predicted"/>
<keyword evidence="8 13" id="KW-0175">Coiled coil</keyword>
<protein>
    <recommendedName>
        <fullName evidence="20">Laminin subunit beta-3</fullName>
    </recommendedName>
</protein>
<dbReference type="PROSITE" id="PS51117">
    <property type="entry name" value="LAMININ_NTER"/>
    <property type="match status" value="1"/>
</dbReference>
<keyword evidence="9 12" id="KW-1015">Disulfide bond</keyword>
<dbReference type="InterPro" id="IPR008211">
    <property type="entry name" value="Laminin_N"/>
</dbReference>
<comment type="caution">
    <text evidence="12">Lacks conserved residue(s) required for the propagation of feature annotation.</text>
</comment>
<organism evidence="18 19">
    <name type="scientific">Oreochromis aureus</name>
    <name type="common">Israeli tilapia</name>
    <name type="synonym">Chromis aureus</name>
    <dbReference type="NCBI Taxonomy" id="47969"/>
    <lineage>
        <taxon>Eukaryota</taxon>
        <taxon>Metazoa</taxon>
        <taxon>Chordata</taxon>
        <taxon>Craniata</taxon>
        <taxon>Vertebrata</taxon>
        <taxon>Euteleostomi</taxon>
        <taxon>Actinopterygii</taxon>
        <taxon>Neopterygii</taxon>
        <taxon>Teleostei</taxon>
        <taxon>Neoteleostei</taxon>
        <taxon>Acanthomorphata</taxon>
        <taxon>Ovalentaria</taxon>
        <taxon>Cichlomorphae</taxon>
        <taxon>Cichliformes</taxon>
        <taxon>Cichlidae</taxon>
        <taxon>African cichlids</taxon>
        <taxon>Pseudocrenilabrinae</taxon>
        <taxon>Oreochromini</taxon>
        <taxon>Oreochromis</taxon>
    </lineage>
</organism>
<evidence type="ECO:0000256" key="9">
    <source>
        <dbReference type="ARBA" id="ARBA00023157"/>
    </source>
</evidence>
<evidence type="ECO:0000259" key="16">
    <source>
        <dbReference type="PROSITE" id="PS50027"/>
    </source>
</evidence>
<dbReference type="InterPro" id="IPR056863">
    <property type="entry name" value="LMN_ATRN_NET-like_EGF"/>
</dbReference>
<dbReference type="InterPro" id="IPR002049">
    <property type="entry name" value="LE_dom"/>
</dbReference>
<reference evidence="18" key="3">
    <citation type="submission" date="2025-09" db="UniProtKB">
        <authorList>
            <consortium name="Ensembl"/>
        </authorList>
    </citation>
    <scope>IDENTIFICATION</scope>
</reference>
<evidence type="ECO:0000256" key="5">
    <source>
        <dbReference type="ARBA" id="ARBA00022737"/>
    </source>
</evidence>
<evidence type="ECO:0000256" key="3">
    <source>
        <dbReference type="ARBA" id="ARBA00022530"/>
    </source>
</evidence>
<gene>
    <name evidence="18" type="primary">lamb3</name>
</gene>
<dbReference type="CDD" id="cd00055">
    <property type="entry name" value="EGF_Lam"/>
    <property type="match status" value="6"/>
</dbReference>
<feature type="chain" id="PRO_5044273650" description="Laminin subunit beta-3" evidence="15">
    <location>
        <begin position="17"/>
        <end position="1159"/>
    </location>
</feature>
<dbReference type="Ensembl" id="ENSOABT00000065103.1">
    <property type="protein sequence ID" value="ENSOABP00000064336.1"/>
    <property type="gene ID" value="ENSOABG00000032276.1"/>
</dbReference>
<dbReference type="Gene3D" id="2.10.25.10">
    <property type="entry name" value="Laminin"/>
    <property type="match status" value="4"/>
</dbReference>
<keyword evidence="10" id="KW-0325">Glycoprotein</keyword>
<keyword evidence="7" id="KW-0130">Cell adhesion</keyword>
<feature type="domain" description="Laminin EGF-like" evidence="16">
    <location>
        <begin position="315"/>
        <end position="377"/>
    </location>
</feature>
<dbReference type="Proteomes" id="UP000472276">
    <property type="component" value="Unassembled WGS sequence"/>
</dbReference>
<feature type="coiled-coil region" evidence="13">
    <location>
        <begin position="978"/>
        <end position="1061"/>
    </location>
</feature>
<dbReference type="Gene3D" id="2.60.120.260">
    <property type="entry name" value="Galactose-binding domain-like"/>
    <property type="match status" value="1"/>
</dbReference>
<evidence type="ECO:0000256" key="15">
    <source>
        <dbReference type="SAM" id="SignalP"/>
    </source>
</evidence>
<evidence type="ECO:0000256" key="10">
    <source>
        <dbReference type="ARBA" id="ARBA00023180"/>
    </source>
</evidence>
<feature type="domain" description="Laminin EGF-like" evidence="16">
    <location>
        <begin position="527"/>
        <end position="573"/>
    </location>
</feature>
<evidence type="ECO:0000313" key="18">
    <source>
        <dbReference type="Ensembl" id="ENSOABP00000064336.1"/>
    </source>
</evidence>
<dbReference type="FunFam" id="2.170.300.10:FF:000001">
    <property type="entry name" value="Laminin subunit beta-1"/>
    <property type="match status" value="1"/>
</dbReference>
<dbReference type="PROSITE" id="PS50027">
    <property type="entry name" value="EGF_LAM_2"/>
    <property type="match status" value="5"/>
</dbReference>
<dbReference type="Gene3D" id="2.170.300.10">
    <property type="entry name" value="Tie2 ligand-binding domain superfamily"/>
    <property type="match status" value="1"/>
</dbReference>
<keyword evidence="2" id="KW-0964">Secreted</keyword>
<feature type="domain" description="Laminin EGF-like" evidence="16">
    <location>
        <begin position="479"/>
        <end position="526"/>
    </location>
</feature>
<evidence type="ECO:0008006" key="20">
    <source>
        <dbReference type="Google" id="ProtNLM"/>
    </source>
</evidence>
<dbReference type="Pfam" id="PF00055">
    <property type="entry name" value="Laminin_N"/>
    <property type="match status" value="1"/>
</dbReference>
<feature type="disulfide bond" evidence="12">
    <location>
        <begin position="529"/>
        <end position="546"/>
    </location>
</feature>
<keyword evidence="6" id="KW-0084">Basement membrane</keyword>
<dbReference type="PROSITE" id="PS01248">
    <property type="entry name" value="EGF_LAM_1"/>
    <property type="match status" value="2"/>
</dbReference>
<feature type="domain" description="Laminin EGF-like" evidence="16">
    <location>
        <begin position="378"/>
        <end position="429"/>
    </location>
</feature>
<keyword evidence="5" id="KW-0677">Repeat</keyword>
<dbReference type="SMART" id="SM00136">
    <property type="entry name" value="LamNT"/>
    <property type="match status" value="1"/>
</dbReference>
<feature type="disulfide bond" evidence="12">
    <location>
        <begin position="481"/>
        <end position="498"/>
    </location>
</feature>
<feature type="domain" description="Laminin N-terminal" evidence="17">
    <location>
        <begin position="21"/>
        <end position="248"/>
    </location>
</feature>
<keyword evidence="19" id="KW-1185">Reference proteome</keyword>
<evidence type="ECO:0000256" key="1">
    <source>
        <dbReference type="ARBA" id="ARBA00004302"/>
    </source>
</evidence>
<name>A0AAZ1X8I5_OREAU</name>
<dbReference type="GO" id="GO:0007411">
    <property type="term" value="P:axon guidance"/>
    <property type="evidence" value="ECO:0007669"/>
    <property type="project" value="TreeGrafter"/>
</dbReference>
<feature type="disulfide bond" evidence="12">
    <location>
        <begin position="548"/>
        <end position="557"/>
    </location>
</feature>
<feature type="disulfide bond" evidence="12">
    <location>
        <begin position="430"/>
        <end position="442"/>
    </location>
</feature>
<dbReference type="FunFam" id="2.60.120.260:FF:000073">
    <property type="entry name" value="Laminin subunit beta 3"/>
    <property type="match status" value="1"/>
</dbReference>
<dbReference type="FunFam" id="2.10.25.10:FF:000224">
    <property type="entry name" value="Usherin"/>
    <property type="match status" value="1"/>
</dbReference>
<evidence type="ECO:0000256" key="11">
    <source>
        <dbReference type="ARBA" id="ARBA00023292"/>
    </source>
</evidence>
<dbReference type="GO" id="GO:0043256">
    <property type="term" value="C:laminin complex"/>
    <property type="evidence" value="ECO:0007669"/>
    <property type="project" value="TreeGrafter"/>
</dbReference>
<feature type="disulfide bond" evidence="12">
    <location>
        <begin position="345"/>
        <end position="354"/>
    </location>
</feature>
<feature type="disulfide bond" evidence="12">
    <location>
        <begin position="432"/>
        <end position="449"/>
    </location>
</feature>
<evidence type="ECO:0000256" key="13">
    <source>
        <dbReference type="SAM" id="Coils"/>
    </source>
</evidence>
<dbReference type="GO" id="GO:0009887">
    <property type="term" value="P:animal organ morphogenesis"/>
    <property type="evidence" value="ECO:0007669"/>
    <property type="project" value="TreeGrafter"/>
</dbReference>
<dbReference type="InterPro" id="IPR056558">
    <property type="entry name" value="LAMB1-4_helical"/>
</dbReference>
<feature type="signal peptide" evidence="15">
    <location>
        <begin position="1"/>
        <end position="16"/>
    </location>
</feature>
<dbReference type="Pfam" id="PF23219">
    <property type="entry name" value="LAMB1"/>
    <property type="match status" value="1"/>
</dbReference>